<proteinExistence type="predicted"/>
<dbReference type="Pfam" id="PF21960">
    <property type="entry name" value="RCF1-5-like_lid"/>
    <property type="match status" value="1"/>
</dbReference>
<dbReference type="SUPFAM" id="SSF48019">
    <property type="entry name" value="post-AAA+ oligomerization domain-like"/>
    <property type="match status" value="1"/>
</dbReference>
<dbReference type="FunFam" id="1.10.8.60:FF:000030">
    <property type="entry name" value="replication factor C subunit 3"/>
    <property type="match status" value="1"/>
</dbReference>
<organism evidence="2 3">
    <name type="scientific">Acer saccharum</name>
    <name type="common">Sugar maple</name>
    <dbReference type="NCBI Taxonomy" id="4024"/>
    <lineage>
        <taxon>Eukaryota</taxon>
        <taxon>Viridiplantae</taxon>
        <taxon>Streptophyta</taxon>
        <taxon>Embryophyta</taxon>
        <taxon>Tracheophyta</taxon>
        <taxon>Spermatophyta</taxon>
        <taxon>Magnoliopsida</taxon>
        <taxon>eudicotyledons</taxon>
        <taxon>Gunneridae</taxon>
        <taxon>Pentapetalae</taxon>
        <taxon>rosids</taxon>
        <taxon>malvids</taxon>
        <taxon>Sapindales</taxon>
        <taxon>Sapindaceae</taxon>
        <taxon>Hippocastanoideae</taxon>
        <taxon>Acereae</taxon>
        <taxon>Acer</taxon>
    </lineage>
</organism>
<dbReference type="Gene3D" id="1.10.8.60">
    <property type="match status" value="1"/>
</dbReference>
<dbReference type="GO" id="GO:0005663">
    <property type="term" value="C:DNA replication factor C complex"/>
    <property type="evidence" value="ECO:0007669"/>
    <property type="project" value="TreeGrafter"/>
</dbReference>
<sequence length="648" mass="73760">MQMSMSSSPIPRSSSYPNLSSSSSSSAIRASNRPVCSSARSTAKFSFLRQYWSNINQLSNLIFAGGKSSESDLTEGSLEAHNRIHSTPIVVTQHGTQHGRIYEKNSKCSPYYKGLTDATLAINRESQHATPSVATSTSSTLSSFIIKMQEWSSCITFQFRGDHINHTASATNSSSIDNVNNGKKNTAAAQMTLDNKRKAVIALLNDRNKEKPLRESTISSVTSESSSSIVKVDDQNIEKEKEREFIWANKYQPTALKDFICNRDKAIQLQGLVTKEEECGNFIFEGPPGVGKRTMIMAMLRQAFGPEEVLQTRQVRKVFELKGEMIGNIKVTVKESSQHIEVNVSDLKGYEKHVIIELMKETQSKIESSNIHDRCRAIILCEADKLSTDALLYIRWIIERYKGLNKVFFCCSDVSKLQPIKSLCTLVQLFPPSKQEIVQVLEFIAKHQGIELPHKLAEKIADNSKNNLRQAIRSFEASWQMSYPFEEEQGILTGWEDDITNIAKKIIEEQSPKQLYIIRGKLQNLIEHDVSLDFIFKSLVGELKKHLDVGLHRQIDCLYDEYNRGDGSMFENDGQCYPRSRHEEGGKRLNDYMRKNVQHFLRIEEFIAKFMSWYKTVTNNNNRYEQEQEQEQEQDQDQEQDDTAHAGT</sequence>
<dbReference type="InterPro" id="IPR008921">
    <property type="entry name" value="DNA_pol3_clamp-load_cplx_C"/>
</dbReference>
<protein>
    <submittedName>
        <fullName evidence="2">Uncharacterized protein</fullName>
    </submittedName>
</protein>
<dbReference type="Proteomes" id="UP001168877">
    <property type="component" value="Unassembled WGS sequence"/>
</dbReference>
<dbReference type="InterPro" id="IPR027417">
    <property type="entry name" value="P-loop_NTPase"/>
</dbReference>
<feature type="compositionally biased region" description="Low complexity" evidence="1">
    <location>
        <begin position="1"/>
        <end position="32"/>
    </location>
</feature>
<comment type="caution">
    <text evidence="2">The sequence shown here is derived from an EMBL/GenBank/DDBJ whole genome shotgun (WGS) entry which is preliminary data.</text>
</comment>
<dbReference type="EMBL" id="JAUESC010000384">
    <property type="protein sequence ID" value="KAK0580631.1"/>
    <property type="molecule type" value="Genomic_DNA"/>
</dbReference>
<dbReference type="GO" id="GO:0006261">
    <property type="term" value="P:DNA-templated DNA replication"/>
    <property type="evidence" value="ECO:0007669"/>
    <property type="project" value="TreeGrafter"/>
</dbReference>
<evidence type="ECO:0000313" key="3">
    <source>
        <dbReference type="Proteomes" id="UP001168877"/>
    </source>
</evidence>
<dbReference type="Gene3D" id="1.20.272.10">
    <property type="match status" value="1"/>
</dbReference>
<dbReference type="AlphaFoldDB" id="A0AA39VI73"/>
<evidence type="ECO:0000313" key="2">
    <source>
        <dbReference type="EMBL" id="KAK0580631.1"/>
    </source>
</evidence>
<dbReference type="InterPro" id="IPR050238">
    <property type="entry name" value="DNA_Rep/Repair_Clamp_Loader"/>
</dbReference>
<dbReference type="GO" id="GO:0006281">
    <property type="term" value="P:DNA repair"/>
    <property type="evidence" value="ECO:0007669"/>
    <property type="project" value="TreeGrafter"/>
</dbReference>
<evidence type="ECO:0000256" key="1">
    <source>
        <dbReference type="SAM" id="MobiDB-lite"/>
    </source>
</evidence>
<feature type="region of interest" description="Disordered" evidence="1">
    <location>
        <begin position="1"/>
        <end position="33"/>
    </location>
</feature>
<dbReference type="GO" id="GO:0003689">
    <property type="term" value="F:DNA clamp loader activity"/>
    <property type="evidence" value="ECO:0007669"/>
    <property type="project" value="TreeGrafter"/>
</dbReference>
<dbReference type="Gene3D" id="3.40.50.300">
    <property type="entry name" value="P-loop containing nucleotide triphosphate hydrolases"/>
    <property type="match status" value="1"/>
</dbReference>
<dbReference type="PANTHER" id="PTHR11669:SF52">
    <property type="entry name" value="OS10G0574500 PROTEIN"/>
    <property type="match status" value="1"/>
</dbReference>
<dbReference type="GO" id="GO:0003677">
    <property type="term" value="F:DNA binding"/>
    <property type="evidence" value="ECO:0007669"/>
    <property type="project" value="InterPro"/>
</dbReference>
<keyword evidence="3" id="KW-1185">Reference proteome</keyword>
<feature type="region of interest" description="Disordered" evidence="1">
    <location>
        <begin position="624"/>
        <end position="648"/>
    </location>
</feature>
<dbReference type="GO" id="GO:0005634">
    <property type="term" value="C:nucleus"/>
    <property type="evidence" value="ECO:0007669"/>
    <property type="project" value="TreeGrafter"/>
</dbReference>
<dbReference type="PANTHER" id="PTHR11669">
    <property type="entry name" value="REPLICATION FACTOR C / DNA POLYMERASE III GAMMA-TAU SUBUNIT"/>
    <property type="match status" value="1"/>
</dbReference>
<dbReference type="SUPFAM" id="SSF52540">
    <property type="entry name" value="P-loop containing nucleoside triphosphate hydrolases"/>
    <property type="match status" value="1"/>
</dbReference>
<reference evidence="2" key="2">
    <citation type="submission" date="2023-06" db="EMBL/GenBank/DDBJ databases">
        <authorList>
            <person name="Swenson N.G."/>
            <person name="Wegrzyn J.L."/>
            <person name="Mcevoy S.L."/>
        </authorList>
    </citation>
    <scope>NUCLEOTIDE SEQUENCE</scope>
    <source>
        <strain evidence="2">NS2018</strain>
        <tissue evidence="2">Leaf</tissue>
    </source>
</reference>
<name>A0AA39VI73_ACESA</name>
<reference evidence="2" key="1">
    <citation type="journal article" date="2022" name="Plant J.">
        <title>Strategies of tolerance reflected in two North American maple genomes.</title>
        <authorList>
            <person name="McEvoy S.L."/>
            <person name="Sezen U.U."/>
            <person name="Trouern-Trend A."/>
            <person name="McMahon S.M."/>
            <person name="Schaberg P.G."/>
            <person name="Yang J."/>
            <person name="Wegrzyn J.L."/>
            <person name="Swenson N.G."/>
        </authorList>
    </citation>
    <scope>NUCLEOTIDE SEQUENCE</scope>
    <source>
        <strain evidence="2">NS2018</strain>
    </source>
</reference>
<gene>
    <name evidence="2" type="ORF">LWI29_004335</name>
</gene>
<feature type="compositionally biased region" description="Acidic residues" evidence="1">
    <location>
        <begin position="627"/>
        <end position="641"/>
    </location>
</feature>
<accession>A0AA39VI73</accession>